<dbReference type="InterPro" id="IPR019734">
    <property type="entry name" value="TPR_rpt"/>
</dbReference>
<keyword evidence="1" id="KW-0802">TPR repeat</keyword>
<comment type="caution">
    <text evidence="2">The sequence shown here is derived from an EMBL/GenBank/DDBJ whole genome shotgun (WGS) entry which is preliminary data.</text>
</comment>
<dbReference type="Proteomes" id="UP001162131">
    <property type="component" value="Unassembled WGS sequence"/>
</dbReference>
<reference evidence="2" key="1">
    <citation type="submission" date="2021-09" db="EMBL/GenBank/DDBJ databases">
        <authorList>
            <consortium name="AG Swart"/>
            <person name="Singh M."/>
            <person name="Singh A."/>
            <person name="Seah K."/>
            <person name="Emmerich C."/>
        </authorList>
    </citation>
    <scope>NUCLEOTIDE SEQUENCE</scope>
    <source>
        <strain evidence="2">ATCC30299</strain>
    </source>
</reference>
<protein>
    <recommendedName>
        <fullName evidence="4">Tetratricopeptide repeat protein</fullName>
    </recommendedName>
</protein>
<name>A0AAU9KCD6_9CILI</name>
<gene>
    <name evidence="2" type="ORF">BSTOLATCC_MIC63355</name>
</gene>
<evidence type="ECO:0008006" key="4">
    <source>
        <dbReference type="Google" id="ProtNLM"/>
    </source>
</evidence>
<proteinExistence type="predicted"/>
<dbReference type="AlphaFoldDB" id="A0AAU9KCD6"/>
<feature type="repeat" description="TPR" evidence="1">
    <location>
        <begin position="47"/>
        <end position="80"/>
    </location>
</feature>
<dbReference type="Gene3D" id="1.25.40.10">
    <property type="entry name" value="Tetratricopeptide repeat domain"/>
    <property type="match status" value="1"/>
</dbReference>
<sequence length="285" mass="32128">MNKSMSEKIFDLFLQARNYHDACDLEKAAELYKQAINLANQHSVIPSELLDSYAELSNTLGDYETAANLYRESIRLFPSENSSKYMALAQLSHGHDSLDLYKKGIALLKKNQEDEGIKSQIASAYAAISELFMTDLCDEPNAESTCELCIKNALKFDDTCIDAYQILANLRLIRGNYAEARDAMEKFKTILLHCGVFNLPSSQSLGESSRTLVELEDWDGVLFVCDVGLSIDDTQNELIYMQAFALYKLNRKQEASELLDFLSQKQLDSELQEAVSELHKSLSEN</sequence>
<evidence type="ECO:0000256" key="1">
    <source>
        <dbReference type="PROSITE-ProRule" id="PRU00339"/>
    </source>
</evidence>
<accession>A0AAU9KCD6</accession>
<organism evidence="2 3">
    <name type="scientific">Blepharisma stoltei</name>
    <dbReference type="NCBI Taxonomy" id="1481888"/>
    <lineage>
        <taxon>Eukaryota</taxon>
        <taxon>Sar</taxon>
        <taxon>Alveolata</taxon>
        <taxon>Ciliophora</taxon>
        <taxon>Postciliodesmatophora</taxon>
        <taxon>Heterotrichea</taxon>
        <taxon>Heterotrichida</taxon>
        <taxon>Blepharismidae</taxon>
        <taxon>Blepharisma</taxon>
    </lineage>
</organism>
<dbReference type="PROSITE" id="PS50005">
    <property type="entry name" value="TPR"/>
    <property type="match status" value="1"/>
</dbReference>
<evidence type="ECO:0000313" key="3">
    <source>
        <dbReference type="Proteomes" id="UP001162131"/>
    </source>
</evidence>
<evidence type="ECO:0000313" key="2">
    <source>
        <dbReference type="EMBL" id="CAG9335146.1"/>
    </source>
</evidence>
<dbReference type="CDD" id="cd24142">
    <property type="entry name" value="ACL4-like"/>
    <property type="match status" value="1"/>
</dbReference>
<keyword evidence="3" id="KW-1185">Reference proteome</keyword>
<dbReference type="InterPro" id="IPR011990">
    <property type="entry name" value="TPR-like_helical_dom_sf"/>
</dbReference>
<dbReference type="SUPFAM" id="SSF48452">
    <property type="entry name" value="TPR-like"/>
    <property type="match status" value="2"/>
</dbReference>
<dbReference type="EMBL" id="CAJZBQ010000061">
    <property type="protein sequence ID" value="CAG9335146.1"/>
    <property type="molecule type" value="Genomic_DNA"/>
</dbReference>